<reference evidence="6 7" key="1">
    <citation type="journal article" date="2009" name="Stand. Genomic Sci.">
        <title>Complete genome sequence of Desulfotomaculum acetoxidans type strain (5575).</title>
        <authorList>
            <person name="Spring S."/>
            <person name="Lapidus A."/>
            <person name="Schroder M."/>
            <person name="Gleim D."/>
            <person name="Sims D."/>
            <person name="Meincke L."/>
            <person name="Glavina Del Rio T."/>
            <person name="Tice H."/>
            <person name="Copeland A."/>
            <person name="Cheng J.F."/>
            <person name="Lucas S."/>
            <person name="Chen F."/>
            <person name="Nolan M."/>
            <person name="Bruce D."/>
            <person name="Goodwin L."/>
            <person name="Pitluck S."/>
            <person name="Ivanova N."/>
            <person name="Mavromatis K."/>
            <person name="Mikhailova N."/>
            <person name="Pati A."/>
            <person name="Chen A."/>
            <person name="Palaniappan K."/>
            <person name="Land M."/>
            <person name="Hauser L."/>
            <person name="Chang Y.J."/>
            <person name="Jeffries C.D."/>
            <person name="Chain P."/>
            <person name="Saunders E."/>
            <person name="Brettin T."/>
            <person name="Detter J.C."/>
            <person name="Goker M."/>
            <person name="Bristow J."/>
            <person name="Eisen J.A."/>
            <person name="Markowitz V."/>
            <person name="Hugenholtz P."/>
            <person name="Kyrpides N.C."/>
            <person name="Klenk H.P."/>
            <person name="Han C."/>
        </authorList>
    </citation>
    <scope>NUCLEOTIDE SEQUENCE [LARGE SCALE GENOMIC DNA]</scope>
    <source>
        <strain evidence="7">ATCC 49208 / DSM 771 / VKM B-1644</strain>
    </source>
</reference>
<organism evidence="6 7">
    <name type="scientific">Desulfofarcimen acetoxidans (strain ATCC 49208 / DSM 771 / KCTC 5769 / VKM B-1644 / 5575)</name>
    <name type="common">Desulfotomaculum acetoxidans</name>
    <dbReference type="NCBI Taxonomy" id="485916"/>
    <lineage>
        <taxon>Bacteria</taxon>
        <taxon>Bacillati</taxon>
        <taxon>Bacillota</taxon>
        <taxon>Clostridia</taxon>
        <taxon>Eubacteriales</taxon>
        <taxon>Peptococcaceae</taxon>
        <taxon>Desulfofarcimen</taxon>
    </lineage>
</organism>
<dbReference type="AlphaFoldDB" id="C8W131"/>
<dbReference type="Proteomes" id="UP000002217">
    <property type="component" value="Chromosome"/>
</dbReference>
<sequence length="224" mass="26307">MKGKARESRFKAYFGNIIFIIVMGVTLFLSAGSLMYWEAWVYLVGFFTQTIFTIAYFSKKKPELISKRMQRGNKEDTRKVVMLLVLHLVGLLISGFDFRYHWSVISNPIIIISNVIVFFCYVLIFFTLRENSYAHSTIRVEENQQVITSGPYAIVRHPMYLGMSLMYLFTPLALGSYWALMPFSLCLLINILRIINEEKMLVLDLPEYKEYCLKTRYRLIPLIW</sequence>
<keyword evidence="3 5" id="KW-1133">Transmembrane helix</keyword>
<dbReference type="Gene3D" id="1.20.120.1630">
    <property type="match status" value="1"/>
</dbReference>
<gene>
    <name evidence="6" type="ordered locus">Dtox_2639</name>
</gene>
<dbReference type="Pfam" id="PF04191">
    <property type="entry name" value="PEMT"/>
    <property type="match status" value="1"/>
</dbReference>
<feature type="transmembrane region" description="Helical" evidence="5">
    <location>
        <begin position="108"/>
        <end position="128"/>
    </location>
</feature>
<proteinExistence type="predicted"/>
<dbReference type="GO" id="GO:0008168">
    <property type="term" value="F:methyltransferase activity"/>
    <property type="evidence" value="ECO:0007669"/>
    <property type="project" value="UniProtKB-KW"/>
</dbReference>
<evidence type="ECO:0000313" key="6">
    <source>
        <dbReference type="EMBL" id="ACV63427.1"/>
    </source>
</evidence>
<dbReference type="KEGG" id="dae:Dtox_2639"/>
<dbReference type="HOGENOM" id="CLU_065200_1_2_9"/>
<keyword evidence="4 5" id="KW-0472">Membrane</keyword>
<evidence type="ECO:0000256" key="2">
    <source>
        <dbReference type="ARBA" id="ARBA00022692"/>
    </source>
</evidence>
<accession>C8W131</accession>
<name>C8W131_DESAS</name>
<feature type="transmembrane region" description="Helical" evidence="5">
    <location>
        <begin position="12"/>
        <end position="33"/>
    </location>
</feature>
<evidence type="ECO:0000256" key="5">
    <source>
        <dbReference type="SAM" id="Phobius"/>
    </source>
</evidence>
<feature type="transmembrane region" description="Helical" evidence="5">
    <location>
        <begin position="39"/>
        <end position="58"/>
    </location>
</feature>
<protein>
    <submittedName>
        <fullName evidence="6">S-isoprenylcysteine methyltransferase-like protein</fullName>
    </submittedName>
</protein>
<dbReference type="STRING" id="485916.Dtox_2639"/>
<evidence type="ECO:0000256" key="3">
    <source>
        <dbReference type="ARBA" id="ARBA00022989"/>
    </source>
</evidence>
<comment type="subcellular location">
    <subcellularLocation>
        <location evidence="1">Endomembrane system</location>
        <topology evidence="1">Multi-pass membrane protein</topology>
    </subcellularLocation>
</comment>
<feature type="transmembrane region" description="Helical" evidence="5">
    <location>
        <begin position="79"/>
        <end position="96"/>
    </location>
</feature>
<dbReference type="PANTHER" id="PTHR43847:SF1">
    <property type="entry name" value="BLL3993 PROTEIN"/>
    <property type="match status" value="1"/>
</dbReference>
<dbReference type="eggNOG" id="COG2020">
    <property type="taxonomic scope" value="Bacteria"/>
</dbReference>
<dbReference type="RefSeq" id="WP_015758121.1">
    <property type="nucleotide sequence ID" value="NC_013216.1"/>
</dbReference>
<evidence type="ECO:0000313" key="7">
    <source>
        <dbReference type="Proteomes" id="UP000002217"/>
    </source>
</evidence>
<dbReference type="GO" id="GO:0012505">
    <property type="term" value="C:endomembrane system"/>
    <property type="evidence" value="ECO:0007669"/>
    <property type="project" value="UniProtKB-SubCell"/>
</dbReference>
<evidence type="ECO:0000256" key="1">
    <source>
        <dbReference type="ARBA" id="ARBA00004127"/>
    </source>
</evidence>
<dbReference type="PANTHER" id="PTHR43847">
    <property type="entry name" value="BLL3993 PROTEIN"/>
    <property type="match status" value="1"/>
</dbReference>
<dbReference type="EMBL" id="CP001720">
    <property type="protein sequence ID" value="ACV63427.1"/>
    <property type="molecule type" value="Genomic_DNA"/>
</dbReference>
<keyword evidence="2 5" id="KW-0812">Transmembrane</keyword>
<dbReference type="GO" id="GO:0032259">
    <property type="term" value="P:methylation"/>
    <property type="evidence" value="ECO:0007669"/>
    <property type="project" value="UniProtKB-KW"/>
</dbReference>
<dbReference type="InterPro" id="IPR052527">
    <property type="entry name" value="Metal_cation-efflux_comp"/>
</dbReference>
<keyword evidence="6" id="KW-0489">Methyltransferase</keyword>
<dbReference type="OrthoDB" id="5471300at2"/>
<evidence type="ECO:0000256" key="4">
    <source>
        <dbReference type="ARBA" id="ARBA00023136"/>
    </source>
</evidence>
<keyword evidence="7" id="KW-1185">Reference proteome</keyword>
<keyword evidence="6" id="KW-0808">Transferase</keyword>
<dbReference type="InterPro" id="IPR007318">
    <property type="entry name" value="Phopholipid_MeTrfase"/>
</dbReference>